<dbReference type="GO" id="GO:0005886">
    <property type="term" value="C:plasma membrane"/>
    <property type="evidence" value="ECO:0007669"/>
    <property type="project" value="UniProtKB-SubCell"/>
</dbReference>
<keyword evidence="4 7" id="KW-0597">Phosphoprotein</keyword>
<dbReference type="InterPro" id="IPR005467">
    <property type="entry name" value="His_kinase_dom"/>
</dbReference>
<dbReference type="Gene3D" id="3.40.50.2300">
    <property type="match status" value="1"/>
</dbReference>
<dbReference type="PROSITE" id="PS50109">
    <property type="entry name" value="HIS_KIN"/>
    <property type="match status" value="1"/>
</dbReference>
<sequence length="535" mass="56969">MAADAVRVALSPDAAERSLRDLMGLLALPALWAGRDGRTIIELMTQAVERIVRLDICYAHVPLLPDAAAFDILRLRGAEATADARQAWEPAVEAWRRMPIGPRPVLNATPSGEQRMVRMSMGYTAGQGSVWFGSADPSFPSVTDIAFLRAATSLAAAGLQAARAAHERETASRAKDEFLAMLGHELRNPLAPITTALGLIRKHRGGTADKYHDIIERQVSHLSRLVEDLLDVSRITRGSIELHVEPLRIGSVLTRAIEAASPLVEQRGQTLSLSVVDDGAMISADLTRLTQVFANLLNNAAKYTDAGGHIGVDAVARATEIIVSVSDNGAGIDDDLMPRLFKIFEQGRTTIDRSKGGLGIGLALVKNLVELHGGTVAASSDGPGKGSTFVVTLPLASHALAAADATVPAQSLPQGNGIRVLLVDDNEDGLLSMEAFLTEVGFHVATASSPETALAVAADFQPQFAVLDIGLPGMDGYELAKALQRQHEVTPPRLFALTGYGQAEDRKRSADAGFELHFVKPVPLMELVEALSLVQ</sequence>
<evidence type="ECO:0000256" key="2">
    <source>
        <dbReference type="ARBA" id="ARBA00004429"/>
    </source>
</evidence>
<dbReference type="CDD" id="cd00075">
    <property type="entry name" value="HATPase"/>
    <property type="match status" value="1"/>
</dbReference>
<dbReference type="CDD" id="cd17580">
    <property type="entry name" value="REC_2_DhkD-like"/>
    <property type="match status" value="1"/>
</dbReference>
<dbReference type="SMART" id="SM00387">
    <property type="entry name" value="HATPase_c"/>
    <property type="match status" value="1"/>
</dbReference>
<dbReference type="InterPro" id="IPR036097">
    <property type="entry name" value="HisK_dim/P_sf"/>
</dbReference>
<dbReference type="SMART" id="SM00448">
    <property type="entry name" value="REC"/>
    <property type="match status" value="1"/>
</dbReference>
<evidence type="ECO:0000256" key="1">
    <source>
        <dbReference type="ARBA" id="ARBA00000085"/>
    </source>
</evidence>
<dbReference type="EC" id="2.7.13.3" evidence="3"/>
<dbReference type="InterPro" id="IPR001789">
    <property type="entry name" value="Sig_transdc_resp-reg_receiver"/>
</dbReference>
<evidence type="ECO:0000313" key="13">
    <source>
        <dbReference type="Proteomes" id="UP000597138"/>
    </source>
</evidence>
<feature type="domain" description="Response regulatory" evidence="9">
    <location>
        <begin position="419"/>
        <end position="535"/>
    </location>
</feature>
<keyword evidence="13" id="KW-1185">Reference proteome</keyword>
<comment type="caution">
    <text evidence="11">The sequence shown here is derived from an EMBL/GenBank/DDBJ whole genome shotgun (WGS) entry which is preliminary data.</text>
</comment>
<reference evidence="10" key="4">
    <citation type="submission" date="2024-05" db="EMBL/GenBank/DDBJ databases">
        <authorList>
            <person name="Sun Q."/>
            <person name="Zhou Y."/>
        </authorList>
    </citation>
    <scope>NUCLEOTIDE SEQUENCE</scope>
    <source>
        <strain evidence="10">CGMCC 1.11013</strain>
    </source>
</reference>
<keyword evidence="6" id="KW-0418">Kinase</keyword>
<dbReference type="Pfam" id="PF00072">
    <property type="entry name" value="Response_reg"/>
    <property type="match status" value="1"/>
</dbReference>
<evidence type="ECO:0000313" key="10">
    <source>
        <dbReference type="EMBL" id="GGD73934.1"/>
    </source>
</evidence>
<accession>A0A069P5W0</accession>
<protein>
    <recommendedName>
        <fullName evidence="3">histidine kinase</fullName>
        <ecNumber evidence="3">2.7.13.3</ecNumber>
    </recommendedName>
</protein>
<dbReference type="Gene3D" id="3.30.565.10">
    <property type="entry name" value="Histidine kinase-like ATPase, C-terminal domain"/>
    <property type="match status" value="1"/>
</dbReference>
<evidence type="ECO:0000313" key="11">
    <source>
        <dbReference type="EMBL" id="KDR35284.1"/>
    </source>
</evidence>
<feature type="domain" description="Histidine kinase" evidence="8">
    <location>
        <begin position="181"/>
        <end position="397"/>
    </location>
</feature>
<feature type="modified residue" description="4-aspartylphosphate" evidence="7">
    <location>
        <position position="468"/>
    </location>
</feature>
<dbReference type="Proteomes" id="UP000027439">
    <property type="component" value="Unassembled WGS sequence"/>
</dbReference>
<dbReference type="PRINTS" id="PR00344">
    <property type="entry name" value="BCTRLSENSOR"/>
</dbReference>
<dbReference type="GO" id="GO:0000155">
    <property type="term" value="F:phosphorelay sensor kinase activity"/>
    <property type="evidence" value="ECO:0007669"/>
    <property type="project" value="InterPro"/>
</dbReference>
<evidence type="ECO:0000256" key="3">
    <source>
        <dbReference type="ARBA" id="ARBA00012438"/>
    </source>
</evidence>
<dbReference type="AlphaFoldDB" id="A0A069P5W0"/>
<gene>
    <name evidence="11" type="ORF">BG57_31570</name>
    <name evidence="10" type="ORF">GCM10010985_30470</name>
</gene>
<comment type="catalytic activity">
    <reaction evidence="1">
        <text>ATP + protein L-histidine = ADP + protein N-phospho-L-histidine.</text>
        <dbReference type="EC" id="2.7.13.3"/>
    </reaction>
</comment>
<dbReference type="SUPFAM" id="SSF55874">
    <property type="entry name" value="ATPase domain of HSP90 chaperone/DNA topoisomerase II/histidine kinase"/>
    <property type="match status" value="1"/>
</dbReference>
<comment type="subcellular location">
    <subcellularLocation>
        <location evidence="2">Cell inner membrane</location>
        <topology evidence="2">Multi-pass membrane protein</topology>
    </subcellularLocation>
</comment>
<evidence type="ECO:0000256" key="7">
    <source>
        <dbReference type="PROSITE-ProRule" id="PRU00169"/>
    </source>
</evidence>
<reference evidence="11 12" key="2">
    <citation type="submission" date="2014-03" db="EMBL/GenBank/DDBJ databases">
        <title>Draft Genome Sequences of Four Burkholderia Strains.</title>
        <authorList>
            <person name="Liu X.Y."/>
            <person name="Li C.X."/>
            <person name="Xu J.H."/>
        </authorList>
    </citation>
    <scope>NUCLEOTIDE SEQUENCE [LARGE SCALE GENOMIC DNA]</scope>
    <source>
        <strain evidence="11 12">R27</strain>
    </source>
</reference>
<evidence type="ECO:0000259" key="8">
    <source>
        <dbReference type="PROSITE" id="PS50109"/>
    </source>
</evidence>
<evidence type="ECO:0000313" key="12">
    <source>
        <dbReference type="Proteomes" id="UP000027439"/>
    </source>
</evidence>
<evidence type="ECO:0000256" key="6">
    <source>
        <dbReference type="ARBA" id="ARBA00022777"/>
    </source>
</evidence>
<reference evidence="13" key="3">
    <citation type="journal article" date="2019" name="Int. J. Syst. Evol. Microbiol.">
        <title>The Global Catalogue of Microorganisms (GCM) 10K type strain sequencing project: providing services to taxonomists for standard genome sequencing and annotation.</title>
        <authorList>
            <consortium name="The Broad Institute Genomics Platform"/>
            <consortium name="The Broad Institute Genome Sequencing Center for Infectious Disease"/>
            <person name="Wu L."/>
            <person name="Ma J."/>
        </authorList>
    </citation>
    <scope>NUCLEOTIDE SEQUENCE [LARGE SCALE GENOMIC DNA]</scope>
    <source>
        <strain evidence="13">CGMCC 1.11013</strain>
    </source>
</reference>
<dbReference type="InterPro" id="IPR011006">
    <property type="entry name" value="CheY-like_superfamily"/>
</dbReference>
<dbReference type="EMBL" id="BMEG01000004">
    <property type="protein sequence ID" value="GGD73934.1"/>
    <property type="molecule type" value="Genomic_DNA"/>
</dbReference>
<dbReference type="FunFam" id="3.30.565.10:FF:000006">
    <property type="entry name" value="Sensor histidine kinase WalK"/>
    <property type="match status" value="1"/>
</dbReference>
<dbReference type="PANTHER" id="PTHR43547:SF2">
    <property type="entry name" value="HYBRID SIGNAL TRANSDUCTION HISTIDINE KINASE C"/>
    <property type="match status" value="1"/>
</dbReference>
<reference evidence="10" key="1">
    <citation type="journal article" date="2014" name="Int. J. Syst. Evol. Microbiol.">
        <title>Complete genome of a new Firmicutes species belonging to the dominant human colonic microbiota ('Ruminococcus bicirculans') reveals two chromosomes and a selective capacity to utilize plant glucans.</title>
        <authorList>
            <consortium name="NISC Comparative Sequencing Program"/>
            <person name="Wegmann U."/>
            <person name="Louis P."/>
            <person name="Goesmann A."/>
            <person name="Henrissat B."/>
            <person name="Duncan S.H."/>
            <person name="Flint H.J."/>
        </authorList>
    </citation>
    <scope>NUCLEOTIDE SEQUENCE</scope>
    <source>
        <strain evidence="10">CGMCC 1.11013</strain>
    </source>
</reference>
<organism evidence="11 12">
    <name type="scientific">Caballeronia grimmiae</name>
    <dbReference type="NCBI Taxonomy" id="1071679"/>
    <lineage>
        <taxon>Bacteria</taxon>
        <taxon>Pseudomonadati</taxon>
        <taxon>Pseudomonadota</taxon>
        <taxon>Betaproteobacteria</taxon>
        <taxon>Burkholderiales</taxon>
        <taxon>Burkholderiaceae</taxon>
        <taxon>Caballeronia</taxon>
    </lineage>
</organism>
<dbReference type="SUPFAM" id="SSF47384">
    <property type="entry name" value="Homodimeric domain of signal transducing histidine kinase"/>
    <property type="match status" value="1"/>
</dbReference>
<dbReference type="InterPro" id="IPR003661">
    <property type="entry name" value="HisK_dim/P_dom"/>
</dbReference>
<dbReference type="InterPro" id="IPR003594">
    <property type="entry name" value="HATPase_dom"/>
</dbReference>
<dbReference type="InterPro" id="IPR004358">
    <property type="entry name" value="Sig_transdc_His_kin-like_C"/>
</dbReference>
<keyword evidence="5" id="KW-0808">Transferase</keyword>
<dbReference type="Proteomes" id="UP000597138">
    <property type="component" value="Unassembled WGS sequence"/>
</dbReference>
<dbReference type="InterPro" id="IPR036890">
    <property type="entry name" value="HATPase_C_sf"/>
</dbReference>
<dbReference type="STRING" id="1071679.BG57_31570"/>
<dbReference type="Pfam" id="PF00512">
    <property type="entry name" value="HisKA"/>
    <property type="match status" value="1"/>
</dbReference>
<evidence type="ECO:0000256" key="5">
    <source>
        <dbReference type="ARBA" id="ARBA00022679"/>
    </source>
</evidence>
<dbReference type="PROSITE" id="PS50110">
    <property type="entry name" value="RESPONSE_REGULATORY"/>
    <property type="match status" value="1"/>
</dbReference>
<evidence type="ECO:0000256" key="4">
    <source>
        <dbReference type="ARBA" id="ARBA00022553"/>
    </source>
</evidence>
<proteinExistence type="predicted"/>
<dbReference type="CDD" id="cd00082">
    <property type="entry name" value="HisKA"/>
    <property type="match status" value="1"/>
</dbReference>
<name>A0A069P5W0_9BURK</name>
<dbReference type="RefSeq" id="WP_052005744.1">
    <property type="nucleotide sequence ID" value="NZ_BMEG01000004.1"/>
</dbReference>
<dbReference type="EMBL" id="JFHE01000008">
    <property type="protein sequence ID" value="KDR35284.1"/>
    <property type="molecule type" value="Genomic_DNA"/>
</dbReference>
<dbReference type="PANTHER" id="PTHR43547">
    <property type="entry name" value="TWO-COMPONENT HISTIDINE KINASE"/>
    <property type="match status" value="1"/>
</dbReference>
<dbReference type="Gene3D" id="1.10.287.130">
    <property type="match status" value="1"/>
</dbReference>
<dbReference type="SUPFAM" id="SSF52172">
    <property type="entry name" value="CheY-like"/>
    <property type="match status" value="1"/>
</dbReference>
<dbReference type="eggNOG" id="COG5002">
    <property type="taxonomic scope" value="Bacteria"/>
</dbReference>
<dbReference type="Pfam" id="PF02518">
    <property type="entry name" value="HATPase_c"/>
    <property type="match status" value="1"/>
</dbReference>
<evidence type="ECO:0000259" key="9">
    <source>
        <dbReference type="PROSITE" id="PS50110"/>
    </source>
</evidence>
<dbReference type="SMART" id="SM00388">
    <property type="entry name" value="HisKA"/>
    <property type="match status" value="1"/>
</dbReference>